<dbReference type="HOGENOM" id="CLU_038732_0_1_9"/>
<comment type="function">
    <text evidence="1">Nitronate monooxygenase that uses molecular oxygen to catalyze the oxidative denitrification of alkyl nitronates. Acts on propionate 3-nitronate (P3N), the presumed physiological substrate. Probably functions in the detoxification of P3N, a metabolic poison produced by plants and fungi as a defense mechanism.</text>
</comment>
<dbReference type="InterPro" id="IPR004136">
    <property type="entry name" value="NMO"/>
</dbReference>
<evidence type="ECO:0000313" key="6">
    <source>
        <dbReference type="EMBL" id="AKA71290.1"/>
    </source>
</evidence>
<dbReference type="Gene3D" id="3.20.20.70">
    <property type="entry name" value="Aldolase class I"/>
    <property type="match status" value="1"/>
</dbReference>
<dbReference type="PANTHER" id="PTHR32332">
    <property type="entry name" value="2-NITROPROPANE DIOXYGENASE"/>
    <property type="match status" value="1"/>
</dbReference>
<proteinExistence type="predicted"/>
<dbReference type="Proteomes" id="UP000033115">
    <property type="component" value="Chromosome"/>
</dbReference>
<protein>
    <recommendedName>
        <fullName evidence="2">Probable nitronate monooxygenase</fullName>
    </recommendedName>
</protein>
<keyword evidence="7" id="KW-1185">Reference proteome</keyword>
<dbReference type="GO" id="GO:0051213">
    <property type="term" value="F:dioxygenase activity"/>
    <property type="evidence" value="ECO:0007669"/>
    <property type="project" value="UniProtKB-KW"/>
</dbReference>
<evidence type="ECO:0000313" key="7">
    <source>
        <dbReference type="Proteomes" id="UP000033115"/>
    </source>
</evidence>
<sequence length="359" mass="38851">MKLPPLVIGELRAEVPIIQGGMGVGISGYKLSSAVANEGGIGIISSVQIGYREPDFQTNTKEANIRALREEIKKAKEISPKGIIGVNIMVAINNYDEMVKACVDEKVDVIISGAGLPLLLPKLVEGSNVKIAPIASSGKSASVIVKHWNKKYNRIPDMIVVEGPEAGGHLGFHPEQLLEENKRSLEEIVTEVIEAIKPFEEECGKHIPVIAAGGVYSGADIAKFLELGAAGVQMGTRFVATEECDADEKFKKAYVDSKKDDIRVIQSPVGLPGRAIRNELIKQVEKGRIAPTSCFNCLKKCNPKSTPYCISKALVQAVRGNLEEGLIFTGSNAYRIDKIVTVKELINELVTEAEKNYKG</sequence>
<dbReference type="GO" id="GO:0018580">
    <property type="term" value="F:nitronate monooxygenase activity"/>
    <property type="evidence" value="ECO:0007669"/>
    <property type="project" value="InterPro"/>
</dbReference>
<dbReference type="InterPro" id="IPR013785">
    <property type="entry name" value="Aldolase_TIM"/>
</dbReference>
<organism evidence="6 7">
    <name type="scientific">Clostridium scatologenes</name>
    <dbReference type="NCBI Taxonomy" id="1548"/>
    <lineage>
        <taxon>Bacteria</taxon>
        <taxon>Bacillati</taxon>
        <taxon>Bacillota</taxon>
        <taxon>Clostridia</taxon>
        <taxon>Eubacteriales</taxon>
        <taxon>Clostridiaceae</taxon>
        <taxon>Clostridium</taxon>
    </lineage>
</organism>
<reference evidence="6 7" key="1">
    <citation type="journal article" date="2015" name="J. Biotechnol.">
        <title>Complete genome sequence of a malodorant-producing acetogen, Clostridium scatologenes ATCC 25775(T).</title>
        <authorList>
            <person name="Zhu Z."/>
            <person name="Guo T."/>
            <person name="Zheng H."/>
            <person name="Song T."/>
            <person name="Ouyang P."/>
            <person name="Xie J."/>
        </authorList>
    </citation>
    <scope>NUCLEOTIDE SEQUENCE [LARGE SCALE GENOMIC DNA]</scope>
    <source>
        <strain evidence="6 7">ATCC 25775</strain>
    </source>
</reference>
<evidence type="ECO:0000256" key="5">
    <source>
        <dbReference type="ARBA" id="ARBA00023002"/>
    </source>
</evidence>
<evidence type="ECO:0000256" key="1">
    <source>
        <dbReference type="ARBA" id="ARBA00003535"/>
    </source>
</evidence>
<evidence type="ECO:0000256" key="2">
    <source>
        <dbReference type="ARBA" id="ARBA00013457"/>
    </source>
</evidence>
<dbReference type="STRING" id="1548.CSCA_4165"/>
<gene>
    <name evidence="6" type="ORF">CSCA_4165</name>
</gene>
<name>A0A0E3M8A0_CLOSL</name>
<evidence type="ECO:0000256" key="4">
    <source>
        <dbReference type="ARBA" id="ARBA00022643"/>
    </source>
</evidence>
<keyword evidence="3" id="KW-0285">Flavoprotein</keyword>
<dbReference type="Pfam" id="PF03060">
    <property type="entry name" value="NMO"/>
    <property type="match status" value="1"/>
</dbReference>
<dbReference type="CDD" id="cd04730">
    <property type="entry name" value="NPD_like"/>
    <property type="match status" value="1"/>
</dbReference>
<dbReference type="SUPFAM" id="SSF51412">
    <property type="entry name" value="Inosine monophosphate dehydrogenase (IMPDH)"/>
    <property type="match status" value="1"/>
</dbReference>
<evidence type="ECO:0000256" key="3">
    <source>
        <dbReference type="ARBA" id="ARBA00022630"/>
    </source>
</evidence>
<accession>A0A0E3M8A0</accession>
<keyword evidence="4" id="KW-0288">FMN</keyword>
<dbReference type="AlphaFoldDB" id="A0A0E3M8A0"/>
<dbReference type="PANTHER" id="PTHR32332:SF18">
    <property type="entry name" value="2-NITROPROPANE DIOXYGENASE"/>
    <property type="match status" value="1"/>
</dbReference>
<dbReference type="RefSeq" id="WP_029161080.1">
    <property type="nucleotide sequence ID" value="NZ_CP009933.1"/>
</dbReference>
<keyword evidence="6" id="KW-0223">Dioxygenase</keyword>
<dbReference type="EMBL" id="CP009933">
    <property type="protein sequence ID" value="AKA71290.1"/>
    <property type="molecule type" value="Genomic_DNA"/>
</dbReference>
<keyword evidence="5" id="KW-0560">Oxidoreductase</keyword>
<dbReference type="KEGG" id="csq:CSCA_4165"/>